<proteinExistence type="predicted"/>
<evidence type="ECO:0000313" key="3">
    <source>
        <dbReference type="Proteomes" id="UP000634139"/>
    </source>
</evidence>
<keyword evidence="3" id="KW-1185">Reference proteome</keyword>
<dbReference type="PROSITE" id="PS51257">
    <property type="entry name" value="PROKAR_LIPOPROTEIN"/>
    <property type="match status" value="1"/>
</dbReference>
<dbReference type="AlphaFoldDB" id="A0A918RH44"/>
<reference evidence="2" key="2">
    <citation type="submission" date="2020-09" db="EMBL/GenBank/DDBJ databases">
        <authorList>
            <person name="Sun Q."/>
            <person name="Kim S."/>
        </authorList>
    </citation>
    <scope>NUCLEOTIDE SEQUENCE</scope>
    <source>
        <strain evidence="2">KCTC 32422</strain>
    </source>
</reference>
<dbReference type="EMBL" id="BMZD01000004">
    <property type="protein sequence ID" value="GGZ98950.1"/>
    <property type="molecule type" value="Genomic_DNA"/>
</dbReference>
<dbReference type="RefSeq" id="WP_189540888.1">
    <property type="nucleotide sequence ID" value="NZ_BMZD01000004.1"/>
</dbReference>
<feature type="signal peptide" evidence="1">
    <location>
        <begin position="1"/>
        <end position="21"/>
    </location>
</feature>
<evidence type="ECO:0000313" key="2">
    <source>
        <dbReference type="EMBL" id="GGZ98950.1"/>
    </source>
</evidence>
<sequence length="169" mass="17124">MHRSSPILLLAASALSLAGCANDIAEYPSLARRPAERVSGAALPAAASTQPGPAPSAAVLGRLDSLVSTARAADERFSAREAQARALVGSATGAALGSESWAVASVALSQLESARSDAMVALAELDELYAAARIDAADARAIAAARDTVIALVARQDHVVGELGERLAR</sequence>
<dbReference type="Proteomes" id="UP000634139">
    <property type="component" value="Unassembled WGS sequence"/>
</dbReference>
<comment type="caution">
    <text evidence="2">The sequence shown here is derived from an EMBL/GenBank/DDBJ whole genome shotgun (WGS) entry which is preliminary data.</text>
</comment>
<accession>A0A918RH44</accession>
<gene>
    <name evidence="2" type="ORF">GCM10011617_19190</name>
</gene>
<protein>
    <recommendedName>
        <fullName evidence="4">DUF4398 domain-containing protein</fullName>
    </recommendedName>
</protein>
<name>A0A918RH44_9SPHN</name>
<evidence type="ECO:0008006" key="4">
    <source>
        <dbReference type="Google" id="ProtNLM"/>
    </source>
</evidence>
<reference evidence="2" key="1">
    <citation type="journal article" date="2014" name="Int. J. Syst. Evol. Microbiol.">
        <title>Complete genome sequence of Corynebacterium casei LMG S-19264T (=DSM 44701T), isolated from a smear-ripened cheese.</title>
        <authorList>
            <consortium name="US DOE Joint Genome Institute (JGI-PGF)"/>
            <person name="Walter F."/>
            <person name="Albersmeier A."/>
            <person name="Kalinowski J."/>
            <person name="Ruckert C."/>
        </authorList>
    </citation>
    <scope>NUCLEOTIDE SEQUENCE</scope>
    <source>
        <strain evidence="2">KCTC 32422</strain>
    </source>
</reference>
<evidence type="ECO:0000256" key="1">
    <source>
        <dbReference type="SAM" id="SignalP"/>
    </source>
</evidence>
<keyword evidence="1" id="KW-0732">Signal</keyword>
<feature type="chain" id="PRO_5036768534" description="DUF4398 domain-containing protein" evidence="1">
    <location>
        <begin position="22"/>
        <end position="169"/>
    </location>
</feature>
<organism evidence="2 3">
    <name type="scientific">Novosphingobium arvoryzae</name>
    <dbReference type="NCBI Taxonomy" id="1256514"/>
    <lineage>
        <taxon>Bacteria</taxon>
        <taxon>Pseudomonadati</taxon>
        <taxon>Pseudomonadota</taxon>
        <taxon>Alphaproteobacteria</taxon>
        <taxon>Sphingomonadales</taxon>
        <taxon>Sphingomonadaceae</taxon>
        <taxon>Novosphingobium</taxon>
    </lineage>
</organism>